<reference evidence="3" key="1">
    <citation type="journal article" date="2022" name="Microb. Genom.">
        <title>A global pangenome for the wheat fungal pathogen Pyrenophora tritici-repentis and prediction of effector protein structural homology.</title>
        <authorList>
            <person name="Moolhuijzen P.M."/>
            <person name="See P.T."/>
            <person name="Shi G."/>
            <person name="Powell H.R."/>
            <person name="Cockram J."/>
            <person name="Jorgensen L.N."/>
            <person name="Benslimane H."/>
            <person name="Strelkov S.E."/>
            <person name="Turner J."/>
            <person name="Liu Z."/>
            <person name="Moffat C.S."/>
        </authorList>
    </citation>
    <scope>NUCLEOTIDE SEQUENCE [LARGE SCALE GENOMIC DNA]</scope>
</reference>
<accession>A0A922N6G1</accession>
<evidence type="ECO:0000256" key="1">
    <source>
        <dbReference type="SAM" id="SignalP"/>
    </source>
</evidence>
<keyword evidence="3" id="KW-1185">Reference proteome</keyword>
<name>A0A922N6G1_9PLEO</name>
<dbReference type="Proteomes" id="UP000249757">
    <property type="component" value="Unassembled WGS sequence"/>
</dbReference>
<feature type="chain" id="PRO_5037036114" description="Hydrophobin" evidence="1">
    <location>
        <begin position="20"/>
        <end position="118"/>
    </location>
</feature>
<evidence type="ECO:0000313" key="2">
    <source>
        <dbReference type="EMBL" id="KAI1512179.1"/>
    </source>
</evidence>
<organism evidence="2 3">
    <name type="scientific">Pyrenophora tritici-repentis</name>
    <dbReference type="NCBI Taxonomy" id="45151"/>
    <lineage>
        <taxon>Eukaryota</taxon>
        <taxon>Fungi</taxon>
        <taxon>Dikarya</taxon>
        <taxon>Ascomycota</taxon>
        <taxon>Pezizomycotina</taxon>
        <taxon>Dothideomycetes</taxon>
        <taxon>Pleosporomycetidae</taxon>
        <taxon>Pleosporales</taxon>
        <taxon>Pleosporineae</taxon>
        <taxon>Pleosporaceae</taxon>
        <taxon>Pyrenophora</taxon>
    </lineage>
</organism>
<proteinExistence type="predicted"/>
<dbReference type="EMBL" id="NRDI02000012">
    <property type="protein sequence ID" value="KAI1512179.1"/>
    <property type="molecule type" value="Genomic_DNA"/>
</dbReference>
<comment type="caution">
    <text evidence="2">The sequence shown here is derived from an EMBL/GenBank/DDBJ whole genome shotgun (WGS) entry which is preliminary data.</text>
</comment>
<keyword evidence="1" id="KW-0732">Signal</keyword>
<evidence type="ECO:0008006" key="4">
    <source>
        <dbReference type="Google" id="ProtNLM"/>
    </source>
</evidence>
<evidence type="ECO:0000313" key="3">
    <source>
        <dbReference type="Proteomes" id="UP000249757"/>
    </source>
</evidence>
<dbReference type="AlphaFoldDB" id="A0A922N6G1"/>
<gene>
    <name evidence="2" type="ORF">Ptr86124_009019</name>
</gene>
<feature type="signal peptide" evidence="1">
    <location>
        <begin position="1"/>
        <end position="19"/>
    </location>
</feature>
<sequence>MQFYYQFAILLSSLSQTLAAPAEQAVEDKQITKRACAPTGQESCCLKGVNGAQTNLQELIPFGSNGGIINVGIRTGCSVNIDRVCATAGGCGGWAVQSRNGCNGVEISVSFLDRCGSA</sequence>
<protein>
    <recommendedName>
        <fullName evidence="4">Hydrophobin</fullName>
    </recommendedName>
</protein>